<feature type="domain" description="Phosphoribosyltransferase" evidence="6">
    <location>
        <begin position="17"/>
        <end position="145"/>
    </location>
</feature>
<comment type="function">
    <text evidence="5">Also displays a weak uracil phosphoribosyltransferase activity which is not physiologically significant.</text>
</comment>
<name>A0A9D1MEY8_9FIRM</name>
<accession>A0A9D1MEY8</accession>
<dbReference type="AlphaFoldDB" id="A0A9D1MEY8"/>
<reference evidence="7" key="1">
    <citation type="submission" date="2020-10" db="EMBL/GenBank/DDBJ databases">
        <authorList>
            <person name="Gilroy R."/>
        </authorList>
    </citation>
    <scope>NUCLEOTIDE SEQUENCE</scope>
    <source>
        <strain evidence="7">11687</strain>
    </source>
</reference>
<keyword evidence="5 7" id="KW-0808">Transferase</keyword>
<reference evidence="7" key="2">
    <citation type="journal article" date="2021" name="PeerJ">
        <title>Extensive microbial diversity within the chicken gut microbiome revealed by metagenomics and culture.</title>
        <authorList>
            <person name="Gilroy R."/>
            <person name="Ravi A."/>
            <person name="Getino M."/>
            <person name="Pursley I."/>
            <person name="Horton D.L."/>
            <person name="Alikhan N.F."/>
            <person name="Baker D."/>
            <person name="Gharbi K."/>
            <person name="Hall N."/>
            <person name="Watson M."/>
            <person name="Adriaenssens E.M."/>
            <person name="Foster-Nyarko E."/>
            <person name="Jarju S."/>
            <person name="Secka A."/>
            <person name="Antonio M."/>
            <person name="Oren A."/>
            <person name="Chaudhuri R.R."/>
            <person name="La Ragione R."/>
            <person name="Hildebrand F."/>
            <person name="Pallen M.J."/>
        </authorList>
    </citation>
    <scope>NUCLEOTIDE SEQUENCE</scope>
    <source>
        <strain evidence="7">11687</strain>
    </source>
</reference>
<comment type="catalytic activity">
    <reaction evidence="5">
        <text>UMP + diphosphate = 5-phospho-alpha-D-ribose 1-diphosphate + uracil</text>
        <dbReference type="Rhea" id="RHEA:13017"/>
        <dbReference type="ChEBI" id="CHEBI:17568"/>
        <dbReference type="ChEBI" id="CHEBI:33019"/>
        <dbReference type="ChEBI" id="CHEBI:57865"/>
        <dbReference type="ChEBI" id="CHEBI:58017"/>
        <dbReference type="EC" id="2.4.2.9"/>
    </reaction>
</comment>
<dbReference type="InterPro" id="IPR050137">
    <property type="entry name" value="PyrR_bifunctional"/>
</dbReference>
<dbReference type="EC" id="2.4.2.9" evidence="5"/>
<proteinExistence type="inferred from homology"/>
<evidence type="ECO:0000256" key="5">
    <source>
        <dbReference type="HAMAP-Rule" id="MF_01219"/>
    </source>
</evidence>
<feature type="short sequence motif" description="PRPP-binding" evidence="5">
    <location>
        <begin position="96"/>
        <end position="108"/>
    </location>
</feature>
<dbReference type="Pfam" id="PF00156">
    <property type="entry name" value="Pribosyltran"/>
    <property type="match status" value="1"/>
</dbReference>
<comment type="function">
    <text evidence="5">Regulates transcriptional attenuation of the pyrimidine nucleotide (pyr) operon by binding in a uridine-dependent manner to specific sites on pyr mRNA. This disrupts an antiterminator hairpin in the RNA and favors formation of a downstream transcription terminator, leading to a reduced expression of downstream genes.</text>
</comment>
<dbReference type="InterPro" id="IPR000836">
    <property type="entry name" value="PRTase_dom"/>
</dbReference>
<evidence type="ECO:0000256" key="2">
    <source>
        <dbReference type="ARBA" id="ARBA00022472"/>
    </source>
</evidence>
<dbReference type="PANTHER" id="PTHR11608">
    <property type="entry name" value="BIFUNCTIONAL PROTEIN PYRR"/>
    <property type="match status" value="1"/>
</dbReference>
<evidence type="ECO:0000256" key="1">
    <source>
        <dbReference type="ARBA" id="ARBA00005565"/>
    </source>
</evidence>
<dbReference type="GO" id="GO:0004845">
    <property type="term" value="F:uracil phosphoribosyltransferase activity"/>
    <property type="evidence" value="ECO:0007669"/>
    <property type="project" value="UniProtKB-UniRule"/>
</dbReference>
<comment type="caution">
    <text evidence="7">The sequence shown here is derived from an EMBL/GenBank/DDBJ whole genome shotgun (WGS) entry which is preliminary data.</text>
</comment>
<dbReference type="CDD" id="cd06223">
    <property type="entry name" value="PRTases_typeI"/>
    <property type="match status" value="1"/>
</dbReference>
<evidence type="ECO:0000256" key="3">
    <source>
        <dbReference type="ARBA" id="ARBA00023015"/>
    </source>
</evidence>
<dbReference type="PANTHER" id="PTHR11608:SF0">
    <property type="entry name" value="BIFUNCTIONAL PROTEIN PYRR"/>
    <property type="match status" value="1"/>
</dbReference>
<evidence type="ECO:0000313" key="7">
    <source>
        <dbReference type="EMBL" id="HIU58950.1"/>
    </source>
</evidence>
<dbReference type="InterPro" id="IPR029057">
    <property type="entry name" value="PRTase-like"/>
</dbReference>
<keyword evidence="3 5" id="KW-0805">Transcription regulation</keyword>
<dbReference type="Proteomes" id="UP000824081">
    <property type="component" value="Unassembled WGS sequence"/>
</dbReference>
<protein>
    <recommendedName>
        <fullName evidence="5">Bifunctional protein PyrR</fullName>
    </recommendedName>
    <domain>
        <recommendedName>
            <fullName evidence="5">Pyrimidine operon regulatory protein</fullName>
        </recommendedName>
    </domain>
    <domain>
        <recommendedName>
            <fullName evidence="5">Uracil phosphoribosyltransferase</fullName>
            <shortName evidence="5">UPRTase</shortName>
            <ecNumber evidence="5">2.4.2.9</ecNumber>
        </recommendedName>
    </domain>
</protein>
<keyword evidence="5" id="KW-0694">RNA-binding</keyword>
<dbReference type="SUPFAM" id="SSF53271">
    <property type="entry name" value="PRTase-like"/>
    <property type="match status" value="1"/>
</dbReference>
<dbReference type="GO" id="GO:0003723">
    <property type="term" value="F:RNA binding"/>
    <property type="evidence" value="ECO:0007669"/>
    <property type="project" value="UniProtKB-UniRule"/>
</dbReference>
<sequence length="180" mass="20084">MEHVIMDSEGMRRTFVRLAHEIAERDPAEEIVLVGIKRGGEYVASRMRAFLAEAAGVDAPCGSVDIGMQRDDLVSAFFLPEYTENRLDFSVAGKTVVLCDDVLHTGRTVRAAIETVFRLGRPRVIRLLELIDRGGRELPVRADFVGKNVPTARDEYVKVYFTERGSAEDKIVVGKEKSND</sequence>
<keyword evidence="2 5" id="KW-0806">Transcription termination</keyword>
<evidence type="ECO:0000313" key="8">
    <source>
        <dbReference type="Proteomes" id="UP000824081"/>
    </source>
</evidence>
<keyword evidence="4 5" id="KW-0804">Transcription</keyword>
<dbReference type="GO" id="GO:0006353">
    <property type="term" value="P:DNA-templated transcription termination"/>
    <property type="evidence" value="ECO:0007669"/>
    <property type="project" value="UniProtKB-UniRule"/>
</dbReference>
<dbReference type="Gene3D" id="3.40.50.2020">
    <property type="match status" value="1"/>
</dbReference>
<comment type="similarity">
    <text evidence="1 5">Belongs to the purine/pyrimidine phosphoribosyltransferase family. PyrR subfamily.</text>
</comment>
<keyword evidence="5 7" id="KW-0328">Glycosyltransferase</keyword>
<gene>
    <name evidence="5 7" type="primary">pyrR</name>
    <name evidence="7" type="ORF">IAC57_02500</name>
</gene>
<evidence type="ECO:0000259" key="6">
    <source>
        <dbReference type="Pfam" id="PF00156"/>
    </source>
</evidence>
<dbReference type="EMBL" id="DVMZ01000067">
    <property type="protein sequence ID" value="HIU58950.1"/>
    <property type="molecule type" value="Genomic_DNA"/>
</dbReference>
<dbReference type="HAMAP" id="MF_01219">
    <property type="entry name" value="PyrR"/>
    <property type="match status" value="1"/>
</dbReference>
<dbReference type="NCBIfam" id="NF003549">
    <property type="entry name" value="PRK05205.1-5"/>
    <property type="match status" value="1"/>
</dbReference>
<dbReference type="InterPro" id="IPR023050">
    <property type="entry name" value="PyrR"/>
</dbReference>
<comment type="subunit">
    <text evidence="5">Homodimer and homohexamer; in equilibrium.</text>
</comment>
<evidence type="ECO:0000256" key="4">
    <source>
        <dbReference type="ARBA" id="ARBA00023163"/>
    </source>
</evidence>
<organism evidence="7 8">
    <name type="scientific">Candidatus Scatosoma pullistercoris</name>
    <dbReference type="NCBI Taxonomy" id="2840934"/>
    <lineage>
        <taxon>Bacteria</taxon>
        <taxon>Bacillati</taxon>
        <taxon>Bacillota</taxon>
        <taxon>Clostridia</taxon>
        <taxon>Candidatus Scatosoma</taxon>
    </lineage>
</organism>